<evidence type="ECO:0000256" key="1">
    <source>
        <dbReference type="ARBA" id="ARBA00006407"/>
    </source>
</evidence>
<protein>
    <submittedName>
        <fullName evidence="4">Protein CBP3, mitochondrial</fullName>
    </submittedName>
</protein>
<feature type="domain" description="Ubiquinol-cytochrome c chaperone" evidence="3">
    <location>
        <begin position="155"/>
        <end position="285"/>
    </location>
</feature>
<evidence type="ECO:0000313" key="4">
    <source>
        <dbReference type="EMBL" id="RKF62323.1"/>
    </source>
</evidence>
<reference evidence="4 5" key="1">
    <citation type="journal article" date="2018" name="BMC Genomics">
        <title>Comparative genome analyses reveal sequence features reflecting distinct modes of host-adaptation between dicot and monocot powdery mildew.</title>
        <authorList>
            <person name="Wu Y."/>
            <person name="Ma X."/>
            <person name="Pan Z."/>
            <person name="Kale S.D."/>
            <person name="Song Y."/>
            <person name="King H."/>
            <person name="Zhang Q."/>
            <person name="Presley C."/>
            <person name="Deng X."/>
            <person name="Wei C.I."/>
            <person name="Xiao S."/>
        </authorList>
    </citation>
    <scope>NUCLEOTIDE SEQUENCE [LARGE SCALE GENOMIC DNA]</scope>
    <source>
        <strain evidence="4">UMSG2</strain>
    </source>
</reference>
<evidence type="ECO:0000313" key="5">
    <source>
        <dbReference type="Proteomes" id="UP000286134"/>
    </source>
</evidence>
<feature type="region of interest" description="Disordered" evidence="2">
    <location>
        <begin position="53"/>
        <end position="81"/>
    </location>
</feature>
<dbReference type="GO" id="GO:0005739">
    <property type="term" value="C:mitochondrion"/>
    <property type="evidence" value="ECO:0007669"/>
    <property type="project" value="TreeGrafter"/>
</dbReference>
<dbReference type="AlphaFoldDB" id="A0A420HY06"/>
<sequence>MGPRVCYNCVCSSSSQINILTSGKTLYSIYRPINTYPRHASIIRQTFRENATYTSKKKSASGSATLSTPKQADSNHQEPLRLPANSSSAIKNFQKALGNASSPYTVHGAAEILFKECGKHASYKTPLVGTNEEIATTEDGEEIGVADEHALWHKEFGFPATFSTWSQITMLHMYLFTVRIRNAPPNQVNIWQRCLQDQFFYAAEDRMVVNHNMQSGIVRSRYLKDLYVQWRGLIAAYDEGVAKGDAVLAAAIWRNIFKAREDFDIRYLAQIVSYIRHSLQKLENVLLITNLVDFKFSSLSAEKAAIEVPSQMLKEPFDKTPS</sequence>
<dbReference type="GO" id="GO:0034551">
    <property type="term" value="P:mitochondrial respiratory chain complex III assembly"/>
    <property type="evidence" value="ECO:0007669"/>
    <property type="project" value="TreeGrafter"/>
</dbReference>
<dbReference type="InterPro" id="IPR007129">
    <property type="entry name" value="Ubiqinol_cyt_c_chaperone_CPB3"/>
</dbReference>
<dbReference type="OrthoDB" id="10253878at2759"/>
<gene>
    <name evidence="4" type="ORF">OnM2_034083</name>
</gene>
<evidence type="ECO:0000256" key="2">
    <source>
        <dbReference type="SAM" id="MobiDB-lite"/>
    </source>
</evidence>
<name>A0A420HY06_9PEZI</name>
<dbReference type="InterPro" id="IPR021150">
    <property type="entry name" value="Ubiq_cyt_c_chap"/>
</dbReference>
<evidence type="ECO:0000259" key="3">
    <source>
        <dbReference type="Pfam" id="PF03981"/>
    </source>
</evidence>
<proteinExistence type="inferred from homology"/>
<dbReference type="Pfam" id="PF03981">
    <property type="entry name" value="Ubiq_cyt_C_chap"/>
    <property type="match status" value="1"/>
</dbReference>
<comment type="similarity">
    <text evidence="1">Belongs to the CBP3 family.</text>
</comment>
<comment type="caution">
    <text evidence="4">The sequence shown here is derived from an EMBL/GenBank/DDBJ whole genome shotgun (WGS) entry which is preliminary data.</text>
</comment>
<dbReference type="EMBL" id="MCFK01003441">
    <property type="protein sequence ID" value="RKF62323.1"/>
    <property type="molecule type" value="Genomic_DNA"/>
</dbReference>
<dbReference type="STRING" id="212602.A0A420HY06"/>
<accession>A0A420HY06</accession>
<organism evidence="4 5">
    <name type="scientific">Erysiphe neolycopersici</name>
    <dbReference type="NCBI Taxonomy" id="212602"/>
    <lineage>
        <taxon>Eukaryota</taxon>
        <taxon>Fungi</taxon>
        <taxon>Dikarya</taxon>
        <taxon>Ascomycota</taxon>
        <taxon>Pezizomycotina</taxon>
        <taxon>Leotiomycetes</taxon>
        <taxon>Erysiphales</taxon>
        <taxon>Erysiphaceae</taxon>
        <taxon>Erysiphe</taxon>
    </lineage>
</organism>
<dbReference type="Proteomes" id="UP000286134">
    <property type="component" value="Unassembled WGS sequence"/>
</dbReference>
<dbReference type="PANTHER" id="PTHR12184:SF1">
    <property type="entry name" value="UBIQUINOL-CYTOCHROME-C REDUCTASE COMPLEX ASSEMBLY FACTOR 1"/>
    <property type="match status" value="1"/>
</dbReference>
<keyword evidence="5" id="KW-1185">Reference proteome</keyword>
<dbReference type="PANTHER" id="PTHR12184">
    <property type="entry name" value="UBIQUINOL-CYTOCHROME C REDUCTASE COMPLEX ASSEMBLY FACTOR 1 FAMILY MEMBER"/>
    <property type="match status" value="1"/>
</dbReference>